<organism evidence="6 7">
    <name type="scientific">Mycolicibacterium litorale</name>
    <dbReference type="NCBI Taxonomy" id="758802"/>
    <lineage>
        <taxon>Bacteria</taxon>
        <taxon>Bacillati</taxon>
        <taxon>Actinomycetota</taxon>
        <taxon>Actinomycetes</taxon>
        <taxon>Mycobacteriales</taxon>
        <taxon>Mycobacteriaceae</taxon>
        <taxon>Mycolicibacterium</taxon>
    </lineage>
</organism>
<keyword evidence="2" id="KW-0418">Kinase</keyword>
<dbReference type="Gene3D" id="1.10.10.10">
    <property type="entry name" value="Winged helix-like DNA-binding domain superfamily/Winged helix DNA-binding domain"/>
    <property type="match status" value="1"/>
</dbReference>
<dbReference type="InterPro" id="IPR029016">
    <property type="entry name" value="GAF-like_dom_sf"/>
</dbReference>
<dbReference type="PIRSF" id="PIRSF036625">
    <property type="entry name" value="GAF_ANTAR"/>
    <property type="match status" value="1"/>
</dbReference>
<keyword evidence="4" id="KW-0804">Transcription</keyword>
<dbReference type="InterPro" id="IPR036388">
    <property type="entry name" value="WH-like_DNA-bd_sf"/>
</dbReference>
<gene>
    <name evidence="6" type="ORF">MLIT_52880</name>
</gene>
<evidence type="ECO:0000313" key="7">
    <source>
        <dbReference type="Proteomes" id="UP000466607"/>
    </source>
</evidence>
<protein>
    <submittedName>
        <fullName evidence="6">Transcriptional regulator</fullName>
    </submittedName>
</protein>
<reference evidence="6 7" key="1">
    <citation type="journal article" date="2019" name="Emerg. Microbes Infect.">
        <title>Comprehensive subspecies identification of 175 nontuberculous mycobacteria species based on 7547 genomic profiles.</title>
        <authorList>
            <person name="Matsumoto Y."/>
            <person name="Kinjo T."/>
            <person name="Motooka D."/>
            <person name="Nabeya D."/>
            <person name="Jung N."/>
            <person name="Uechi K."/>
            <person name="Horii T."/>
            <person name="Iida T."/>
            <person name="Fujita J."/>
            <person name="Nakamura S."/>
        </authorList>
    </citation>
    <scope>NUCLEOTIDE SEQUENCE [LARGE SCALE GENOMIC DNA]</scope>
    <source>
        <strain evidence="6 7">JCM 17423</strain>
    </source>
</reference>
<dbReference type="SUPFAM" id="SSF55781">
    <property type="entry name" value="GAF domain-like"/>
    <property type="match status" value="1"/>
</dbReference>
<dbReference type="Gene3D" id="3.30.450.40">
    <property type="match status" value="1"/>
</dbReference>
<dbReference type="InterPro" id="IPR011006">
    <property type="entry name" value="CheY-like_superfamily"/>
</dbReference>
<keyword evidence="3" id="KW-0805">Transcription regulation</keyword>
<dbReference type="InterPro" id="IPR003018">
    <property type="entry name" value="GAF"/>
</dbReference>
<dbReference type="PROSITE" id="PS50921">
    <property type="entry name" value="ANTAR"/>
    <property type="match status" value="1"/>
</dbReference>
<evidence type="ECO:0000313" key="6">
    <source>
        <dbReference type="EMBL" id="BBY19696.1"/>
    </source>
</evidence>
<dbReference type="Pfam" id="PF03861">
    <property type="entry name" value="ANTAR"/>
    <property type="match status" value="1"/>
</dbReference>
<dbReference type="GO" id="GO:0016301">
    <property type="term" value="F:kinase activity"/>
    <property type="evidence" value="ECO:0007669"/>
    <property type="project" value="UniProtKB-KW"/>
</dbReference>
<dbReference type="GO" id="GO:0003723">
    <property type="term" value="F:RNA binding"/>
    <property type="evidence" value="ECO:0007669"/>
    <property type="project" value="InterPro"/>
</dbReference>
<dbReference type="Proteomes" id="UP000466607">
    <property type="component" value="Chromosome"/>
</dbReference>
<evidence type="ECO:0000256" key="3">
    <source>
        <dbReference type="ARBA" id="ARBA00023015"/>
    </source>
</evidence>
<keyword evidence="1" id="KW-0808">Transferase</keyword>
<evidence type="ECO:0000256" key="1">
    <source>
        <dbReference type="ARBA" id="ARBA00022679"/>
    </source>
</evidence>
<dbReference type="SMART" id="SM01012">
    <property type="entry name" value="ANTAR"/>
    <property type="match status" value="1"/>
</dbReference>
<accession>A0AAD1MXM4</accession>
<dbReference type="Pfam" id="PF13185">
    <property type="entry name" value="GAF_2"/>
    <property type="match status" value="1"/>
</dbReference>
<name>A0AAD1MXM4_9MYCO</name>
<dbReference type="SMART" id="SM00065">
    <property type="entry name" value="GAF"/>
    <property type="match status" value="1"/>
</dbReference>
<proteinExistence type="predicted"/>
<sequence>MVMERRRESSLAQQLAELTRDVTVRNTGDPASALHELVGSATDYVPGAQYVGITLAARGGSVESVAATHRYAELLDEIQEKFQEGPCLSAAWNQQTIEVPDLSKDSRWPKYRREATASTPVRSILSYQLFTGAKKVGALNFYADNPGAFEPRDVELGLVFATHVAITWNMVLLDKQMRSALASRDIIGQAKGIIMERFDVDAVRAFELLKRLSQDSNVPLVTVAERLVTADHPSR</sequence>
<dbReference type="SUPFAM" id="SSF52172">
    <property type="entry name" value="CheY-like"/>
    <property type="match status" value="1"/>
</dbReference>
<dbReference type="EMBL" id="AP022586">
    <property type="protein sequence ID" value="BBY19696.1"/>
    <property type="molecule type" value="Genomic_DNA"/>
</dbReference>
<dbReference type="AlphaFoldDB" id="A0AAD1MXM4"/>
<dbReference type="InterPro" id="IPR012074">
    <property type="entry name" value="GAF_ANTAR"/>
</dbReference>
<evidence type="ECO:0000259" key="5">
    <source>
        <dbReference type="PROSITE" id="PS50921"/>
    </source>
</evidence>
<evidence type="ECO:0000256" key="4">
    <source>
        <dbReference type="ARBA" id="ARBA00023163"/>
    </source>
</evidence>
<feature type="domain" description="ANTAR" evidence="5">
    <location>
        <begin position="167"/>
        <end position="228"/>
    </location>
</feature>
<dbReference type="InterPro" id="IPR005561">
    <property type="entry name" value="ANTAR"/>
</dbReference>
<evidence type="ECO:0000256" key="2">
    <source>
        <dbReference type="ARBA" id="ARBA00022777"/>
    </source>
</evidence>
<keyword evidence="7" id="KW-1185">Reference proteome</keyword>